<name>A0ABM6YMU2_9BACT</name>
<proteinExistence type="predicted"/>
<accession>A0ABM6YMU2</accession>
<evidence type="ECO:0000313" key="2">
    <source>
        <dbReference type="Proteomes" id="UP000262582"/>
    </source>
</evidence>
<dbReference type="EMBL" id="CP032097">
    <property type="protein sequence ID" value="AXX95114.1"/>
    <property type="molecule type" value="Genomic_DNA"/>
</dbReference>
<organism evidence="1 2">
    <name type="scientific">Arcobacter ellisii</name>
    <dbReference type="NCBI Taxonomy" id="913109"/>
    <lineage>
        <taxon>Bacteria</taxon>
        <taxon>Pseudomonadati</taxon>
        <taxon>Campylobacterota</taxon>
        <taxon>Epsilonproteobacteria</taxon>
        <taxon>Campylobacterales</taxon>
        <taxon>Arcobacteraceae</taxon>
        <taxon>Arcobacter</taxon>
    </lineage>
</organism>
<dbReference type="Proteomes" id="UP000262582">
    <property type="component" value="Chromosome"/>
</dbReference>
<protein>
    <submittedName>
        <fullName evidence="1">Uncharacterized protein</fullName>
    </submittedName>
</protein>
<dbReference type="RefSeq" id="WP_192941183.1">
    <property type="nucleotide sequence ID" value="NZ_CP032097.1"/>
</dbReference>
<keyword evidence="2" id="KW-1185">Reference proteome</keyword>
<reference evidence="1 2" key="1">
    <citation type="submission" date="2018-08" db="EMBL/GenBank/DDBJ databases">
        <title>Complete genome of the Arcobacter ellisii type strain LMG 26155.</title>
        <authorList>
            <person name="Miller W.G."/>
            <person name="Yee E."/>
            <person name="Bono J.L."/>
        </authorList>
    </citation>
    <scope>NUCLEOTIDE SEQUENCE [LARGE SCALE GENOMIC DNA]</scope>
    <source>
        <strain evidence="1 2">LMG 26155</strain>
    </source>
</reference>
<sequence length="389" mass="43811">MTNLELQEGIVQNLLLGLKKQSEAYLDLISNNEYTHDQRKDFEKELSDINKVLNELSGKTINYTVSELEALKVQFNDRLTQLNSIITNLEINTLKIEFDSLTPEQKAFLKGEKGDKGDKGDNSYQLAVRYGFVGNEIDYLNSLKGKDGVNGVDGINGVNGENGLSAYELAVNNGFTGTLNEWLESLKGADGQDAESAIFDFDTLDTIQKEKISTYLFNLTQFTQLLQRLTNLENNSTGSTGGDIEIIKEYNAVNEFIFSSPELLQKQYYFAFKLGLQEFDAVTFILSNGTNTYLLEYEVSATVYGKNLELTSSNLPENIVEYPFYNINSENEIFAFYLKFENENNEVIYPFDSYAITISREGNNLVSEFVEVTADKAFYDGLPKPPFIG</sequence>
<gene>
    <name evidence="1" type="ORF">AELL_1452</name>
</gene>
<evidence type="ECO:0000313" key="1">
    <source>
        <dbReference type="EMBL" id="AXX95114.1"/>
    </source>
</evidence>